<sequence length="227" mass="25978">MFTCDNQSRINLRNETWINQCIYTPRDKLFGSRQFLKPTKHARMDSFINIFVSIDKDGTNVISYPELEQYVAENNLDPSMVEKWKQLFDPDNTGSITLETFCSKLGLKPAEIIDFREQKGLHAAPPSLPPEIIVISANMSLEDQIKIARETIPIAPGAQTSEELGRLTENLKSFADKTFGGCWQVMVVDGSYWITQTFVPNMSFQFELYNRAYLFWQTSEDEVALAQ</sequence>
<dbReference type="PROSITE" id="PS50222">
    <property type="entry name" value="EF_HAND_2"/>
    <property type="match status" value="1"/>
</dbReference>
<evidence type="ECO:0000313" key="3">
    <source>
        <dbReference type="EMBL" id="KAG5448352.1"/>
    </source>
</evidence>
<reference evidence="3 4" key="1">
    <citation type="journal article" date="2018" name="Biotechnol. Adv.">
        <title>Improved genomic resources and new bioinformatic workflow for the carcinogenic parasite Clonorchis sinensis: Biotechnological implications.</title>
        <authorList>
            <person name="Wang D."/>
            <person name="Korhonen P.K."/>
            <person name="Gasser R.B."/>
            <person name="Young N.D."/>
        </authorList>
    </citation>
    <scope>NUCLEOTIDE SEQUENCE [LARGE SCALE GENOMIC DNA]</scope>
    <source>
        <strain evidence="3">Cs-k2</strain>
    </source>
</reference>
<dbReference type="AlphaFoldDB" id="A0A8T1MHH7"/>
<gene>
    <name evidence="3" type="ORF">CSKR_107059</name>
</gene>
<evidence type="ECO:0000313" key="4">
    <source>
        <dbReference type="Proteomes" id="UP000286415"/>
    </source>
</evidence>
<dbReference type="Pfam" id="PF13499">
    <property type="entry name" value="EF-hand_7"/>
    <property type="match status" value="1"/>
</dbReference>
<dbReference type="Gene3D" id="3.30.740.10">
    <property type="entry name" value="Protein Inhibitor Of Neuronal Nitric Oxide Synthase"/>
    <property type="match status" value="1"/>
</dbReference>
<keyword evidence="4" id="KW-1185">Reference proteome</keyword>
<evidence type="ECO:0000256" key="1">
    <source>
        <dbReference type="ARBA" id="ARBA00022837"/>
    </source>
</evidence>
<dbReference type="GO" id="GO:0007017">
    <property type="term" value="P:microtubule-based process"/>
    <property type="evidence" value="ECO:0007669"/>
    <property type="project" value="InterPro"/>
</dbReference>
<dbReference type="CDD" id="cd21454">
    <property type="entry name" value="DLC-like_TAL"/>
    <property type="match status" value="1"/>
</dbReference>
<dbReference type="InterPro" id="IPR018247">
    <property type="entry name" value="EF_Hand_1_Ca_BS"/>
</dbReference>
<dbReference type="InterPro" id="IPR002048">
    <property type="entry name" value="EF_hand_dom"/>
</dbReference>
<evidence type="ECO:0000259" key="2">
    <source>
        <dbReference type="PROSITE" id="PS50222"/>
    </source>
</evidence>
<organism evidence="3 4">
    <name type="scientific">Clonorchis sinensis</name>
    <name type="common">Chinese liver fluke</name>
    <dbReference type="NCBI Taxonomy" id="79923"/>
    <lineage>
        <taxon>Eukaryota</taxon>
        <taxon>Metazoa</taxon>
        <taxon>Spiralia</taxon>
        <taxon>Lophotrochozoa</taxon>
        <taxon>Platyhelminthes</taxon>
        <taxon>Trematoda</taxon>
        <taxon>Digenea</taxon>
        <taxon>Opisthorchiida</taxon>
        <taxon>Opisthorchiata</taxon>
        <taxon>Opisthorchiidae</taxon>
        <taxon>Clonorchis</taxon>
    </lineage>
</organism>
<dbReference type="GO" id="GO:0030286">
    <property type="term" value="C:dynein complex"/>
    <property type="evidence" value="ECO:0007669"/>
    <property type="project" value="InterPro"/>
</dbReference>
<reference evidence="3 4" key="2">
    <citation type="journal article" date="2021" name="Genomics">
        <title>High-quality reference genome for Clonorchis sinensis.</title>
        <authorList>
            <person name="Young N.D."/>
            <person name="Stroehlein A.J."/>
            <person name="Kinkar L."/>
            <person name="Wang T."/>
            <person name="Sohn W.M."/>
            <person name="Chang B.C.H."/>
            <person name="Kaur P."/>
            <person name="Weisz D."/>
            <person name="Dudchenko O."/>
            <person name="Aiden E.L."/>
            <person name="Korhonen P.K."/>
            <person name="Gasser R.B."/>
        </authorList>
    </citation>
    <scope>NUCLEOTIDE SEQUENCE [LARGE SCALE GENOMIC DNA]</scope>
    <source>
        <strain evidence="3">Cs-k2</strain>
    </source>
</reference>
<dbReference type="InterPro" id="IPR037177">
    <property type="entry name" value="DLC_sf"/>
</dbReference>
<dbReference type="InterPro" id="IPR011992">
    <property type="entry name" value="EF-hand-dom_pair"/>
</dbReference>
<name>A0A8T1MHH7_CLOSI</name>
<dbReference type="SUPFAM" id="SSF54648">
    <property type="entry name" value="DLC"/>
    <property type="match status" value="1"/>
</dbReference>
<accession>A0A8T1MHH7</accession>
<feature type="domain" description="EF-hand" evidence="2">
    <location>
        <begin position="42"/>
        <end position="77"/>
    </location>
</feature>
<keyword evidence="1" id="KW-0106">Calcium</keyword>
<dbReference type="Proteomes" id="UP000286415">
    <property type="component" value="Unassembled WGS sequence"/>
</dbReference>
<dbReference type="EMBL" id="NIRI02000042">
    <property type="protein sequence ID" value="KAG5448352.1"/>
    <property type="molecule type" value="Genomic_DNA"/>
</dbReference>
<protein>
    <submittedName>
        <fullName evidence="3">Tegument antigen</fullName>
    </submittedName>
</protein>
<dbReference type="SUPFAM" id="SSF47473">
    <property type="entry name" value="EF-hand"/>
    <property type="match status" value="1"/>
</dbReference>
<comment type="caution">
    <text evidence="3">The sequence shown here is derived from an EMBL/GenBank/DDBJ whole genome shotgun (WGS) entry which is preliminary data.</text>
</comment>
<dbReference type="OrthoDB" id="6275914at2759"/>
<dbReference type="GO" id="GO:0005509">
    <property type="term" value="F:calcium ion binding"/>
    <property type="evidence" value="ECO:0007669"/>
    <property type="project" value="InterPro"/>
</dbReference>
<dbReference type="Gene3D" id="1.10.238.10">
    <property type="entry name" value="EF-hand"/>
    <property type="match status" value="1"/>
</dbReference>
<proteinExistence type="predicted"/>
<dbReference type="PROSITE" id="PS00018">
    <property type="entry name" value="EF_HAND_1"/>
    <property type="match status" value="1"/>
</dbReference>